<dbReference type="Proteomes" id="UP000326565">
    <property type="component" value="Unassembled WGS sequence"/>
</dbReference>
<sequence>MADEGEAKDWMYHMAKSNAIEMMSGTDPDSDKAAMPLSGNWKKQLPILCLPRESPWPNDVKLVVKHQEDLWDQRESGRQKRVEKSRARWKSIMQERARQRRLIIEKQNRQKELRTAQRTKITKVKFYWGKGTILREVALDSPL</sequence>
<keyword evidence="2" id="KW-1185">Reference proteome</keyword>
<name>A0A5N5X6X8_9EURO</name>
<proteinExistence type="predicted"/>
<gene>
    <name evidence="1" type="ORF">BDV29DRAFT_170089</name>
</gene>
<organism evidence="1 2">
    <name type="scientific">Aspergillus leporis</name>
    <dbReference type="NCBI Taxonomy" id="41062"/>
    <lineage>
        <taxon>Eukaryota</taxon>
        <taxon>Fungi</taxon>
        <taxon>Dikarya</taxon>
        <taxon>Ascomycota</taxon>
        <taxon>Pezizomycotina</taxon>
        <taxon>Eurotiomycetes</taxon>
        <taxon>Eurotiomycetidae</taxon>
        <taxon>Eurotiales</taxon>
        <taxon>Aspergillaceae</taxon>
        <taxon>Aspergillus</taxon>
        <taxon>Aspergillus subgen. Circumdati</taxon>
    </lineage>
</organism>
<dbReference type="OrthoDB" id="4226302at2759"/>
<accession>A0A5N5X6X8</accession>
<dbReference type="AlphaFoldDB" id="A0A5N5X6X8"/>
<evidence type="ECO:0000313" key="2">
    <source>
        <dbReference type="Proteomes" id="UP000326565"/>
    </source>
</evidence>
<evidence type="ECO:0000313" key="1">
    <source>
        <dbReference type="EMBL" id="KAB8076508.1"/>
    </source>
</evidence>
<reference evidence="1 2" key="1">
    <citation type="submission" date="2019-04" db="EMBL/GenBank/DDBJ databases">
        <title>Friends and foes A comparative genomics study of 23 Aspergillus species from section Flavi.</title>
        <authorList>
            <consortium name="DOE Joint Genome Institute"/>
            <person name="Kjaerbolling I."/>
            <person name="Vesth T."/>
            <person name="Frisvad J.C."/>
            <person name="Nybo J.L."/>
            <person name="Theobald S."/>
            <person name="Kildgaard S."/>
            <person name="Isbrandt T."/>
            <person name="Kuo A."/>
            <person name="Sato A."/>
            <person name="Lyhne E.K."/>
            <person name="Kogle M.E."/>
            <person name="Wiebenga A."/>
            <person name="Kun R.S."/>
            <person name="Lubbers R.J."/>
            <person name="Makela M.R."/>
            <person name="Barry K."/>
            <person name="Chovatia M."/>
            <person name="Clum A."/>
            <person name="Daum C."/>
            <person name="Haridas S."/>
            <person name="He G."/>
            <person name="LaButti K."/>
            <person name="Lipzen A."/>
            <person name="Mondo S."/>
            <person name="Riley R."/>
            <person name="Salamov A."/>
            <person name="Simmons B.A."/>
            <person name="Magnuson J.K."/>
            <person name="Henrissat B."/>
            <person name="Mortensen U.H."/>
            <person name="Larsen T.O."/>
            <person name="Devries R.P."/>
            <person name="Grigoriev I.V."/>
            <person name="Machida M."/>
            <person name="Baker S.E."/>
            <person name="Andersen M.R."/>
        </authorList>
    </citation>
    <scope>NUCLEOTIDE SEQUENCE [LARGE SCALE GENOMIC DNA]</scope>
    <source>
        <strain evidence="1 2">CBS 151.66</strain>
    </source>
</reference>
<protein>
    <submittedName>
        <fullName evidence="1">Uncharacterized protein</fullName>
    </submittedName>
</protein>
<dbReference type="EMBL" id="ML732180">
    <property type="protein sequence ID" value="KAB8076508.1"/>
    <property type="molecule type" value="Genomic_DNA"/>
</dbReference>